<dbReference type="EMBL" id="AWSE01000010">
    <property type="protein sequence ID" value="ERH25810.1"/>
    <property type="molecule type" value="Genomic_DNA"/>
</dbReference>
<evidence type="ECO:0000313" key="4">
    <source>
        <dbReference type="Proteomes" id="UP000016536"/>
    </source>
</evidence>
<feature type="coiled-coil region" evidence="1">
    <location>
        <begin position="20"/>
        <end position="47"/>
    </location>
</feature>
<organism evidence="3 4">
    <name type="scientific">Actinomyces johnsonii F0542</name>
    <dbReference type="NCBI Taxonomy" id="1321818"/>
    <lineage>
        <taxon>Bacteria</taxon>
        <taxon>Bacillati</taxon>
        <taxon>Actinomycetota</taxon>
        <taxon>Actinomycetes</taxon>
        <taxon>Actinomycetales</taxon>
        <taxon>Actinomycetaceae</taxon>
        <taxon>Actinomyces</taxon>
    </lineage>
</organism>
<dbReference type="Pfam" id="PF20693">
    <property type="entry name" value="YobI-ATPase"/>
    <property type="match status" value="1"/>
</dbReference>
<keyword evidence="4" id="KW-1185">Reference proteome</keyword>
<evidence type="ECO:0000259" key="2">
    <source>
        <dbReference type="Pfam" id="PF20693"/>
    </source>
</evidence>
<keyword evidence="1" id="KW-0175">Coiled coil</keyword>
<sequence length="496" mass="56892">MSTCRIVVFEDIDRFSNWEIFEELRELNTLLNNAEQLQDKKSKSDKNKIVFVYAMKDSIFEPQTVTDTDEVAKGTHDRAIQEIQRANRTKFFDVIIPVVPFVTHRSARDLMRQELEGIEPEVSGELIGLVAKYIPDFRLLRSVCNEYMIYAQLILGDDSLNLEPDKLFALMLYKSVHLQDFEKIHLGQSKLDEVYKKSVQVLENRISALDNEYDALEKQLDPHAESEMRGAAFKEMVDWLAARISMRVESFTVNVGSKAFSSEETTAPQFWLAVYGLATNDSITITNIYNQYGHQMPLEFTKLDMARFMGHDLVFAPLDERPRNAIASELQQLDTARQKYRSAHMSDLMSDPLARVPLDDTSQPFATYVEATLGSELAAALVCYGYIDQNFVLYTSTYHDTFLSVNAMTFRLQHMERDLMNPNYELSDSDVLQLMSDTTISLEEFSRPGAYNVSILDYLLSNRNRYRKLLDTIALSFLQGNGSITSFLQSFFHPIV</sequence>
<gene>
    <name evidence="3" type="ORF">HMPREF1979_00160</name>
</gene>
<dbReference type="AlphaFoldDB" id="U1QDJ1"/>
<evidence type="ECO:0000313" key="3">
    <source>
        <dbReference type="EMBL" id="ERH25810.1"/>
    </source>
</evidence>
<evidence type="ECO:0000256" key="1">
    <source>
        <dbReference type="SAM" id="Coils"/>
    </source>
</evidence>
<dbReference type="InterPro" id="IPR048428">
    <property type="entry name" value="YobI-NTPase"/>
</dbReference>
<dbReference type="Proteomes" id="UP000016536">
    <property type="component" value="Unassembled WGS sequence"/>
</dbReference>
<comment type="caution">
    <text evidence="3">The sequence shown here is derived from an EMBL/GenBank/DDBJ whole genome shotgun (WGS) entry which is preliminary data.</text>
</comment>
<name>U1QDJ1_9ACTO</name>
<proteinExistence type="predicted"/>
<feature type="domain" description="YobI-like P-loop NTPase" evidence="2">
    <location>
        <begin position="3"/>
        <end position="192"/>
    </location>
</feature>
<dbReference type="PATRIC" id="fig|1321818.3.peg.125"/>
<reference evidence="3 4" key="1">
    <citation type="submission" date="2013-08" db="EMBL/GenBank/DDBJ databases">
        <authorList>
            <person name="Weinstock G."/>
            <person name="Sodergren E."/>
            <person name="Wylie T."/>
            <person name="Fulton L."/>
            <person name="Fulton R."/>
            <person name="Fronick C."/>
            <person name="O'Laughlin M."/>
            <person name="Godfrey J."/>
            <person name="Miner T."/>
            <person name="Herter B."/>
            <person name="Appelbaum E."/>
            <person name="Cordes M."/>
            <person name="Lek S."/>
            <person name="Wollam A."/>
            <person name="Pepin K.H."/>
            <person name="Palsikar V.B."/>
            <person name="Mitreva M."/>
            <person name="Wilson R.K."/>
        </authorList>
    </citation>
    <scope>NUCLEOTIDE SEQUENCE [LARGE SCALE GENOMIC DNA]</scope>
    <source>
        <strain evidence="3 4">F0542</strain>
    </source>
</reference>
<dbReference type="HOGENOM" id="CLU_549399_0_0_11"/>
<protein>
    <recommendedName>
        <fullName evidence="2">YobI-like P-loop NTPase domain-containing protein</fullName>
    </recommendedName>
</protein>
<accession>U1QDJ1</accession>